<evidence type="ECO:0008006" key="3">
    <source>
        <dbReference type="Google" id="ProtNLM"/>
    </source>
</evidence>
<proteinExistence type="predicted"/>
<organism evidence="1 2">
    <name type="scientific">Brachionus plicatilis</name>
    <name type="common">Marine rotifer</name>
    <name type="synonym">Brachionus muelleri</name>
    <dbReference type="NCBI Taxonomy" id="10195"/>
    <lineage>
        <taxon>Eukaryota</taxon>
        <taxon>Metazoa</taxon>
        <taxon>Spiralia</taxon>
        <taxon>Gnathifera</taxon>
        <taxon>Rotifera</taxon>
        <taxon>Eurotatoria</taxon>
        <taxon>Monogononta</taxon>
        <taxon>Pseudotrocha</taxon>
        <taxon>Ploima</taxon>
        <taxon>Brachionidae</taxon>
        <taxon>Brachionus</taxon>
    </lineage>
</organism>
<comment type="caution">
    <text evidence="1">The sequence shown here is derived from an EMBL/GenBank/DDBJ whole genome shotgun (WGS) entry which is preliminary data.</text>
</comment>
<dbReference type="AlphaFoldDB" id="A0A3M7T472"/>
<evidence type="ECO:0000313" key="2">
    <source>
        <dbReference type="Proteomes" id="UP000276133"/>
    </source>
</evidence>
<gene>
    <name evidence="1" type="ORF">BpHYR1_000563</name>
</gene>
<name>A0A3M7T472_BRAPC</name>
<dbReference type="Proteomes" id="UP000276133">
    <property type="component" value="Unassembled WGS sequence"/>
</dbReference>
<evidence type="ECO:0000313" key="1">
    <source>
        <dbReference type="EMBL" id="RNA42801.1"/>
    </source>
</evidence>
<protein>
    <recommendedName>
        <fullName evidence="3">Ras-associating domain-containing protein</fullName>
    </recommendedName>
</protein>
<keyword evidence="2" id="KW-1185">Reference proteome</keyword>
<reference evidence="1 2" key="1">
    <citation type="journal article" date="2018" name="Sci. Rep.">
        <title>Genomic signatures of local adaptation to the degree of environmental predictability in rotifers.</title>
        <authorList>
            <person name="Franch-Gras L."/>
            <person name="Hahn C."/>
            <person name="Garcia-Roger E.M."/>
            <person name="Carmona M.J."/>
            <person name="Serra M."/>
            <person name="Gomez A."/>
        </authorList>
    </citation>
    <scope>NUCLEOTIDE SEQUENCE [LARGE SCALE GENOMIC DNA]</scope>
    <source>
        <strain evidence="1">HYR1</strain>
    </source>
</reference>
<dbReference type="EMBL" id="REGN01000317">
    <property type="protein sequence ID" value="RNA42801.1"/>
    <property type="molecule type" value="Genomic_DNA"/>
</dbReference>
<accession>A0A3M7T472</accession>
<dbReference type="OrthoDB" id="10483622at2759"/>
<sequence length="196" mass="22928">MISIKQKIVDITKQGKVPVRVGSHKVQVHVHHNTTGLELIARSLEQCKIHNFNSYELYENVYGIERHVSKKALISEYTQQWPHKNCCFRVRKNVLNSRLNETIAKSKVLRSKLFEMSRQMSSMQSIQDEHIYEDVKDSSVSKLKKFKINKLNKLKIKNNFRKLFTDFKESRNKHSTTANSSALMFILNEVNFDSTI</sequence>